<comment type="caution">
    <text evidence="11">The sequence shown here is derived from an EMBL/GenBank/DDBJ whole genome shotgun (WGS) entry which is preliminary data.</text>
</comment>
<keyword evidence="12" id="KW-1185">Reference proteome</keyword>
<dbReference type="EMBL" id="RYZZ01000020">
    <property type="protein sequence ID" value="RUQ27818.1"/>
    <property type="molecule type" value="Genomic_DNA"/>
</dbReference>
<organism evidence="11 12">
    <name type="scientific">Peribacillus cavernae</name>
    <dbReference type="NCBI Taxonomy" id="1674310"/>
    <lineage>
        <taxon>Bacteria</taxon>
        <taxon>Bacillati</taxon>
        <taxon>Bacillota</taxon>
        <taxon>Bacilli</taxon>
        <taxon>Bacillales</taxon>
        <taxon>Bacillaceae</taxon>
        <taxon>Peribacillus</taxon>
    </lineage>
</organism>
<reference evidence="11 12" key="1">
    <citation type="submission" date="2018-12" db="EMBL/GenBank/DDBJ databases">
        <title>Bacillus chawlae sp. nov., Bacillus glennii sp. nov., and Bacillus saganii sp. nov. Isolated from the Vehicle Assembly Building at Kennedy Space Center where the Viking Spacecraft were Assembled.</title>
        <authorList>
            <person name="Seuylemezian A."/>
            <person name="Vaishampayan P."/>
        </authorList>
    </citation>
    <scope>NUCLEOTIDE SEQUENCE [LARGE SCALE GENOMIC DNA]</scope>
    <source>
        <strain evidence="11 12">L5</strain>
    </source>
</reference>
<proteinExistence type="predicted"/>
<dbReference type="RefSeq" id="WP_126865612.1">
    <property type="nucleotide sequence ID" value="NZ_JAUSTX010000008.1"/>
</dbReference>
<keyword evidence="5" id="KW-0238">DNA-binding</keyword>
<dbReference type="OrthoDB" id="9771372at2"/>
<dbReference type="Pfam" id="PF00158">
    <property type="entry name" value="Sigma54_activat"/>
    <property type="match status" value="1"/>
</dbReference>
<dbReference type="GO" id="GO:0003677">
    <property type="term" value="F:DNA binding"/>
    <property type="evidence" value="ECO:0007669"/>
    <property type="project" value="UniProtKB-KW"/>
</dbReference>
<evidence type="ECO:0000256" key="5">
    <source>
        <dbReference type="ARBA" id="ARBA00023125"/>
    </source>
</evidence>
<evidence type="ECO:0000313" key="12">
    <source>
        <dbReference type="Proteomes" id="UP000267430"/>
    </source>
</evidence>
<evidence type="ECO:0000259" key="8">
    <source>
        <dbReference type="PROSITE" id="PS50045"/>
    </source>
</evidence>
<dbReference type="SUPFAM" id="SSF52540">
    <property type="entry name" value="P-loop containing nucleoside triphosphate hydrolases"/>
    <property type="match status" value="1"/>
</dbReference>
<dbReference type="InterPro" id="IPR027417">
    <property type="entry name" value="P-loop_NTPase"/>
</dbReference>
<evidence type="ECO:0000256" key="6">
    <source>
        <dbReference type="ARBA" id="ARBA00023163"/>
    </source>
</evidence>
<dbReference type="SUPFAM" id="SSF46689">
    <property type="entry name" value="Homeodomain-like"/>
    <property type="match status" value="1"/>
</dbReference>
<accession>A0A433HHJ9</accession>
<dbReference type="CDD" id="cd00009">
    <property type="entry name" value="AAA"/>
    <property type="match status" value="1"/>
</dbReference>
<dbReference type="InterPro" id="IPR025944">
    <property type="entry name" value="Sigma_54_int_dom_CS"/>
</dbReference>
<dbReference type="InterPro" id="IPR025943">
    <property type="entry name" value="Sigma_54_int_dom_ATP-bd_2"/>
</dbReference>
<dbReference type="Proteomes" id="UP000267430">
    <property type="component" value="Unassembled WGS sequence"/>
</dbReference>
<dbReference type="Gene3D" id="3.40.50.300">
    <property type="entry name" value="P-loop containing nucleotide triphosphate hydrolases"/>
    <property type="match status" value="1"/>
</dbReference>
<evidence type="ECO:0000256" key="4">
    <source>
        <dbReference type="ARBA" id="ARBA00023015"/>
    </source>
</evidence>
<feature type="domain" description="PAC" evidence="10">
    <location>
        <begin position="183"/>
        <end position="235"/>
    </location>
</feature>
<evidence type="ECO:0000256" key="2">
    <source>
        <dbReference type="ARBA" id="ARBA00022797"/>
    </source>
</evidence>
<dbReference type="CDD" id="cd00130">
    <property type="entry name" value="PAS"/>
    <property type="match status" value="2"/>
</dbReference>
<dbReference type="InterPro" id="IPR002078">
    <property type="entry name" value="Sigma_54_int"/>
</dbReference>
<keyword evidence="1" id="KW-0547">Nucleotide-binding</keyword>
<dbReference type="FunFam" id="3.40.50.300:FF:000006">
    <property type="entry name" value="DNA-binding transcriptional regulator NtrC"/>
    <property type="match status" value="1"/>
</dbReference>
<dbReference type="InterPro" id="IPR013767">
    <property type="entry name" value="PAS_fold"/>
</dbReference>
<dbReference type="NCBIfam" id="TIGR00229">
    <property type="entry name" value="sensory_box"/>
    <property type="match status" value="1"/>
</dbReference>
<dbReference type="Gene3D" id="1.10.10.60">
    <property type="entry name" value="Homeodomain-like"/>
    <property type="match status" value="1"/>
</dbReference>
<dbReference type="SUPFAM" id="SSF55785">
    <property type="entry name" value="PYP-like sensor domain (PAS domain)"/>
    <property type="match status" value="2"/>
</dbReference>
<dbReference type="AlphaFoldDB" id="A0A433HHJ9"/>
<dbReference type="InterPro" id="IPR030828">
    <property type="entry name" value="HTH_TyrR"/>
</dbReference>
<evidence type="ECO:0000259" key="10">
    <source>
        <dbReference type="PROSITE" id="PS50113"/>
    </source>
</evidence>
<dbReference type="PROSITE" id="PS00688">
    <property type="entry name" value="SIGMA54_INTERACT_3"/>
    <property type="match status" value="1"/>
</dbReference>
<keyword evidence="2" id="KW-0058">Aromatic hydrocarbons catabolism</keyword>
<dbReference type="PROSITE" id="PS50045">
    <property type="entry name" value="SIGMA54_INTERACT_4"/>
    <property type="match status" value="1"/>
</dbReference>
<keyword evidence="6" id="KW-0804">Transcription</keyword>
<dbReference type="Gene3D" id="1.10.8.60">
    <property type="match status" value="1"/>
</dbReference>
<evidence type="ECO:0000256" key="7">
    <source>
        <dbReference type="ARBA" id="ARBA00029500"/>
    </source>
</evidence>
<dbReference type="InterPro" id="IPR035965">
    <property type="entry name" value="PAS-like_dom_sf"/>
</dbReference>
<evidence type="ECO:0000256" key="1">
    <source>
        <dbReference type="ARBA" id="ARBA00022741"/>
    </source>
</evidence>
<feature type="domain" description="Sigma-54 factor interaction" evidence="8">
    <location>
        <begin position="259"/>
        <end position="488"/>
    </location>
</feature>
<protein>
    <recommendedName>
        <fullName evidence="7">HTH-type transcriptional regulatory protein TyrR</fullName>
    </recommendedName>
</protein>
<dbReference type="Pfam" id="PF18024">
    <property type="entry name" value="HTH_50"/>
    <property type="match status" value="1"/>
</dbReference>
<dbReference type="PANTHER" id="PTHR32071:SF57">
    <property type="entry name" value="C4-DICARBOXYLATE TRANSPORT TRANSCRIPTIONAL REGULATORY PROTEIN DCTD"/>
    <property type="match status" value="1"/>
</dbReference>
<dbReference type="PROSITE" id="PS50112">
    <property type="entry name" value="PAS"/>
    <property type="match status" value="1"/>
</dbReference>
<name>A0A433HHJ9_9BACI</name>
<dbReference type="InterPro" id="IPR000700">
    <property type="entry name" value="PAS-assoc_C"/>
</dbReference>
<dbReference type="GO" id="GO:0006355">
    <property type="term" value="P:regulation of DNA-templated transcription"/>
    <property type="evidence" value="ECO:0007669"/>
    <property type="project" value="InterPro"/>
</dbReference>
<dbReference type="SMART" id="SM00091">
    <property type="entry name" value="PAS"/>
    <property type="match status" value="2"/>
</dbReference>
<sequence length="560" mass="63658">MKDTIVKNEMWESILNSTHNGLIVIDCDSHVLFANQSAKELFSKEKLSEGRFIQDLIPPASLDKVINEGIPSIGQKMEIANQQYFINITPLYHQGERSGAIGVIQDITRIEHYRSLFKQLEAIIEFSTDGIYVVDASGKTVFVNTAYEKMTGYNRKELIGNQMKDLMGKGYFDQSVSLLVLEEKKQISIIQKIAEKKEVIVTGSPVFDDMGEIELVVTSVRDITQLNEIRRELNKAKEISELSLHRFSLQAGQKDGQSIIFQSLKMKQVYQQVKQVAPFPTSILLSGPSGVGKEVITNLIHHLSSRKDKPLIKINCGAIPESLLESELFGYEKGAFTGARQEGKIGLLELADKGTIMLDEIGEMPLSLQVKLLRVIQEKQIRRIGGNKIRNLDIRIISATNKNLKELIDKGQFREDLYYRLNVIELDIPSLAERPEDIELLADYFFASFLKTYHIERQLSEATKQLLTAYHWPGNVRELKNLIENLVVAVPDEVIEPHHLPLHFYEQADPLLTLTLKQRVEQYERRLIKDAVKRSGSVRKAAKQLGVHHTTLVKKMKNWS</sequence>
<dbReference type="PROSITE" id="PS00676">
    <property type="entry name" value="SIGMA54_INTERACT_2"/>
    <property type="match status" value="1"/>
</dbReference>
<keyword evidence="4" id="KW-0805">Transcription regulation</keyword>
<gene>
    <name evidence="11" type="ORF">ELQ35_14905</name>
</gene>
<evidence type="ECO:0000256" key="3">
    <source>
        <dbReference type="ARBA" id="ARBA00022840"/>
    </source>
</evidence>
<evidence type="ECO:0000313" key="11">
    <source>
        <dbReference type="EMBL" id="RUQ27818.1"/>
    </source>
</evidence>
<dbReference type="PANTHER" id="PTHR32071">
    <property type="entry name" value="TRANSCRIPTIONAL REGULATORY PROTEIN"/>
    <property type="match status" value="1"/>
</dbReference>
<dbReference type="GO" id="GO:0005524">
    <property type="term" value="F:ATP binding"/>
    <property type="evidence" value="ECO:0007669"/>
    <property type="project" value="UniProtKB-KW"/>
</dbReference>
<dbReference type="InterPro" id="IPR000014">
    <property type="entry name" value="PAS"/>
</dbReference>
<dbReference type="InterPro" id="IPR058031">
    <property type="entry name" value="AAA_lid_NorR"/>
</dbReference>
<dbReference type="SMART" id="SM00382">
    <property type="entry name" value="AAA"/>
    <property type="match status" value="1"/>
</dbReference>
<dbReference type="PROSITE" id="PS50113">
    <property type="entry name" value="PAC"/>
    <property type="match status" value="1"/>
</dbReference>
<dbReference type="InterPro" id="IPR003593">
    <property type="entry name" value="AAA+_ATPase"/>
</dbReference>
<evidence type="ECO:0000259" key="9">
    <source>
        <dbReference type="PROSITE" id="PS50112"/>
    </source>
</evidence>
<dbReference type="Pfam" id="PF13188">
    <property type="entry name" value="PAS_8"/>
    <property type="match status" value="1"/>
</dbReference>
<dbReference type="InterPro" id="IPR009057">
    <property type="entry name" value="Homeodomain-like_sf"/>
</dbReference>
<feature type="domain" description="PAS" evidence="9">
    <location>
        <begin position="116"/>
        <end position="167"/>
    </location>
</feature>
<dbReference type="Pfam" id="PF00989">
    <property type="entry name" value="PAS"/>
    <property type="match status" value="1"/>
</dbReference>
<keyword evidence="3" id="KW-0067">ATP-binding</keyword>
<dbReference type="Gene3D" id="3.30.450.20">
    <property type="entry name" value="PAS domain"/>
    <property type="match status" value="2"/>
</dbReference>
<dbReference type="Pfam" id="PF25601">
    <property type="entry name" value="AAA_lid_14"/>
    <property type="match status" value="1"/>
</dbReference>